<dbReference type="PROSITE" id="PS50949">
    <property type="entry name" value="HTH_GNTR"/>
    <property type="match status" value="1"/>
</dbReference>
<dbReference type="RefSeq" id="WP_188911938.1">
    <property type="nucleotide sequence ID" value="NZ_BMMF01000005.1"/>
</dbReference>
<dbReference type="InterPro" id="IPR036388">
    <property type="entry name" value="WH-like_DNA-bd_sf"/>
</dbReference>
<evidence type="ECO:0000313" key="6">
    <source>
        <dbReference type="Proteomes" id="UP000600449"/>
    </source>
</evidence>
<sequence length="233" mass="25692">MRQDLRQEASREQTTLLATGEASPKLGEATHERLRAMILSGELPAGTRLQEKPLAERLGVSRTPVREAIARLSSEGLVSRAVGGAPTVSTVSVTEIMEILHVRRLLECEAARQAATVVISPEPFLALRSRVEKFLGPTRPDPQTHMRVDEDLHGLIARASGSTLLHDMILGLKLKTRMYDKGSIPERFEPGCHEHIAILDGIIARDPERAEAAMRTHLENVRAGILTHLSRLF</sequence>
<dbReference type="SMART" id="SM00345">
    <property type="entry name" value="HTH_GNTR"/>
    <property type="match status" value="1"/>
</dbReference>
<dbReference type="PRINTS" id="PR00033">
    <property type="entry name" value="HTHASNC"/>
</dbReference>
<dbReference type="Gene3D" id="1.20.120.530">
    <property type="entry name" value="GntR ligand-binding domain-like"/>
    <property type="match status" value="1"/>
</dbReference>
<dbReference type="InterPro" id="IPR008920">
    <property type="entry name" value="TF_FadR/GntR_C"/>
</dbReference>
<keyword evidence="6" id="KW-1185">Reference proteome</keyword>
<dbReference type="CDD" id="cd07377">
    <property type="entry name" value="WHTH_GntR"/>
    <property type="match status" value="1"/>
</dbReference>
<reference evidence="5 6" key="1">
    <citation type="journal article" date="2014" name="Int. J. Syst. Evol. Microbiol.">
        <title>Complete genome sequence of Corynebacterium casei LMG S-19264T (=DSM 44701T), isolated from a smear-ripened cheese.</title>
        <authorList>
            <consortium name="US DOE Joint Genome Institute (JGI-PGF)"/>
            <person name="Walter F."/>
            <person name="Albersmeier A."/>
            <person name="Kalinowski J."/>
            <person name="Ruckert C."/>
        </authorList>
    </citation>
    <scope>NUCLEOTIDE SEQUENCE [LARGE SCALE GENOMIC DNA]</scope>
    <source>
        <strain evidence="5 6">CGMCC 1.9161</strain>
    </source>
</reference>
<evidence type="ECO:0000313" key="5">
    <source>
        <dbReference type="EMBL" id="GGK31886.1"/>
    </source>
</evidence>
<dbReference type="Pfam" id="PF07729">
    <property type="entry name" value="FCD"/>
    <property type="match status" value="1"/>
</dbReference>
<dbReference type="GO" id="GO:0003700">
    <property type="term" value="F:DNA-binding transcription factor activity"/>
    <property type="evidence" value="ECO:0007669"/>
    <property type="project" value="InterPro"/>
</dbReference>
<evidence type="ECO:0000256" key="1">
    <source>
        <dbReference type="ARBA" id="ARBA00023015"/>
    </source>
</evidence>
<organism evidence="5 6">
    <name type="scientific">Salinarimonas ramus</name>
    <dbReference type="NCBI Taxonomy" id="690164"/>
    <lineage>
        <taxon>Bacteria</taxon>
        <taxon>Pseudomonadati</taxon>
        <taxon>Pseudomonadota</taxon>
        <taxon>Alphaproteobacteria</taxon>
        <taxon>Hyphomicrobiales</taxon>
        <taxon>Salinarimonadaceae</taxon>
        <taxon>Salinarimonas</taxon>
    </lineage>
</organism>
<protein>
    <submittedName>
        <fullName evidence="5">GntR family transcriptional regulator</fullName>
    </submittedName>
</protein>
<dbReference type="Gene3D" id="1.10.10.10">
    <property type="entry name" value="Winged helix-like DNA-binding domain superfamily/Winged helix DNA-binding domain"/>
    <property type="match status" value="1"/>
</dbReference>
<gene>
    <name evidence="5" type="ORF">GCM10011322_18140</name>
</gene>
<dbReference type="InterPro" id="IPR000524">
    <property type="entry name" value="Tscrpt_reg_HTH_GntR"/>
</dbReference>
<evidence type="ECO:0000256" key="2">
    <source>
        <dbReference type="ARBA" id="ARBA00023125"/>
    </source>
</evidence>
<dbReference type="AlphaFoldDB" id="A0A917Q6Y8"/>
<feature type="domain" description="HTH gntR-type" evidence="4">
    <location>
        <begin position="24"/>
        <end position="91"/>
    </location>
</feature>
<dbReference type="PANTHER" id="PTHR43537:SF5">
    <property type="entry name" value="UXU OPERON TRANSCRIPTIONAL REGULATOR"/>
    <property type="match status" value="1"/>
</dbReference>
<dbReference type="SUPFAM" id="SSF48008">
    <property type="entry name" value="GntR ligand-binding domain-like"/>
    <property type="match status" value="1"/>
</dbReference>
<dbReference type="InterPro" id="IPR011711">
    <property type="entry name" value="GntR_C"/>
</dbReference>
<name>A0A917Q6Y8_9HYPH</name>
<dbReference type="SUPFAM" id="SSF46785">
    <property type="entry name" value="Winged helix' DNA-binding domain"/>
    <property type="match status" value="1"/>
</dbReference>
<dbReference type="PANTHER" id="PTHR43537">
    <property type="entry name" value="TRANSCRIPTIONAL REGULATOR, GNTR FAMILY"/>
    <property type="match status" value="1"/>
</dbReference>
<dbReference type="Pfam" id="PF00392">
    <property type="entry name" value="GntR"/>
    <property type="match status" value="1"/>
</dbReference>
<dbReference type="InterPro" id="IPR036390">
    <property type="entry name" value="WH_DNA-bd_sf"/>
</dbReference>
<dbReference type="Proteomes" id="UP000600449">
    <property type="component" value="Unassembled WGS sequence"/>
</dbReference>
<comment type="caution">
    <text evidence="5">The sequence shown here is derived from an EMBL/GenBank/DDBJ whole genome shotgun (WGS) entry which is preliminary data.</text>
</comment>
<dbReference type="EMBL" id="BMMF01000005">
    <property type="protein sequence ID" value="GGK31886.1"/>
    <property type="molecule type" value="Genomic_DNA"/>
</dbReference>
<accession>A0A917Q6Y8</accession>
<evidence type="ECO:0000256" key="3">
    <source>
        <dbReference type="ARBA" id="ARBA00023163"/>
    </source>
</evidence>
<dbReference type="PRINTS" id="PR00035">
    <property type="entry name" value="HTHGNTR"/>
</dbReference>
<keyword evidence="2" id="KW-0238">DNA-binding</keyword>
<dbReference type="GO" id="GO:0043565">
    <property type="term" value="F:sequence-specific DNA binding"/>
    <property type="evidence" value="ECO:0007669"/>
    <property type="project" value="InterPro"/>
</dbReference>
<keyword evidence="3" id="KW-0804">Transcription</keyword>
<proteinExistence type="predicted"/>
<evidence type="ECO:0000259" key="4">
    <source>
        <dbReference type="PROSITE" id="PS50949"/>
    </source>
</evidence>
<keyword evidence="1" id="KW-0805">Transcription regulation</keyword>
<dbReference type="InterPro" id="IPR000485">
    <property type="entry name" value="AsnC-type_HTH_dom"/>
</dbReference>
<dbReference type="SMART" id="SM00895">
    <property type="entry name" value="FCD"/>
    <property type="match status" value="1"/>
</dbReference>